<feature type="signal peptide" evidence="2">
    <location>
        <begin position="1"/>
        <end position="23"/>
    </location>
</feature>
<proteinExistence type="predicted"/>
<dbReference type="SMART" id="SM00450">
    <property type="entry name" value="RHOD"/>
    <property type="match status" value="2"/>
</dbReference>
<evidence type="ECO:0000313" key="4">
    <source>
        <dbReference type="EMBL" id="NYT39028.1"/>
    </source>
</evidence>
<protein>
    <submittedName>
        <fullName evidence="4">Sulfurtransferase</fullName>
    </submittedName>
</protein>
<dbReference type="AlphaFoldDB" id="A0A853FH19"/>
<dbReference type="EMBL" id="JACCEW010000009">
    <property type="protein sequence ID" value="NYT39028.1"/>
    <property type="molecule type" value="Genomic_DNA"/>
</dbReference>
<gene>
    <name evidence="4" type="ORF">H0A68_19310</name>
</gene>
<feature type="chain" id="PRO_5032391534" evidence="2">
    <location>
        <begin position="24"/>
        <end position="317"/>
    </location>
</feature>
<dbReference type="PROSITE" id="PS50206">
    <property type="entry name" value="RHODANESE_3"/>
    <property type="match status" value="2"/>
</dbReference>
<evidence type="ECO:0000313" key="5">
    <source>
        <dbReference type="Proteomes" id="UP000580517"/>
    </source>
</evidence>
<dbReference type="OrthoDB" id="9781034at2"/>
<keyword evidence="5" id="KW-1185">Reference proteome</keyword>
<dbReference type="CDD" id="cd01448">
    <property type="entry name" value="TST_Repeat_1"/>
    <property type="match status" value="1"/>
</dbReference>
<dbReference type="SUPFAM" id="SSF52821">
    <property type="entry name" value="Rhodanese/Cell cycle control phosphatase"/>
    <property type="match status" value="2"/>
</dbReference>
<feature type="domain" description="Rhodanese" evidence="3">
    <location>
        <begin position="39"/>
        <end position="150"/>
    </location>
</feature>
<dbReference type="Gene3D" id="3.40.250.10">
    <property type="entry name" value="Rhodanese-like domain"/>
    <property type="match status" value="2"/>
</dbReference>
<evidence type="ECO:0000259" key="3">
    <source>
        <dbReference type="PROSITE" id="PS50206"/>
    </source>
</evidence>
<dbReference type="InterPro" id="IPR001763">
    <property type="entry name" value="Rhodanese-like_dom"/>
</dbReference>
<dbReference type="Pfam" id="PF00581">
    <property type="entry name" value="Rhodanese"/>
    <property type="match status" value="2"/>
</dbReference>
<name>A0A853FH19_9BURK</name>
<dbReference type="GO" id="GO:0016740">
    <property type="term" value="F:transferase activity"/>
    <property type="evidence" value="ECO:0007669"/>
    <property type="project" value="UniProtKB-KW"/>
</dbReference>
<feature type="domain" description="Rhodanese" evidence="3">
    <location>
        <begin position="180"/>
        <end position="291"/>
    </location>
</feature>
<accession>A0A853FH19</accession>
<dbReference type="PANTHER" id="PTHR43855:SF1">
    <property type="entry name" value="THIOSULFATE SULFURTRANSFERASE"/>
    <property type="match status" value="1"/>
</dbReference>
<sequence length="317" mass="33901">MRFLFSIAAIAVATMLPGMAAYAGVQPLLTPAQLDAVRDDASVRIIDIRPAADYSASHIPGAVSAPYSQWRGPANSPGQLLPVEKFTALARSLGLSANTHAIVVSSGANATDFGGSARVYWTLKYLGMSNLSILNGGVKAWVDAGLPQDQAVPVVQPSQYKPTLNKNLVALKNDVLAQVDNPSVRLVDARPAKFFEGQAKAPTAKVPGTIRNAVNLAHDSWFKPGTSIFVSQEEARKIASERFSEPAEETISFCNTGHWASTDWFALSEVVGQPNVRLYPASLAEWTQSEKALPMDNTPGRGEQILDTLKSLLGSKS</sequence>
<comment type="caution">
    <text evidence="4">The sequence shown here is derived from an EMBL/GenBank/DDBJ whole genome shotgun (WGS) entry which is preliminary data.</text>
</comment>
<dbReference type="RefSeq" id="WP_129971500.1">
    <property type="nucleotide sequence ID" value="NZ_JACCEW010000009.1"/>
</dbReference>
<evidence type="ECO:0000256" key="2">
    <source>
        <dbReference type="SAM" id="SignalP"/>
    </source>
</evidence>
<reference evidence="4 5" key="1">
    <citation type="submission" date="2020-07" db="EMBL/GenBank/DDBJ databases">
        <title>Taxonomic revisions and descriptions of new bacterial species based on genomic comparisons in the high-G+C-content subgroup of the family Alcaligenaceae.</title>
        <authorList>
            <person name="Szabo A."/>
            <person name="Felfoldi T."/>
        </authorList>
    </citation>
    <scope>NUCLEOTIDE SEQUENCE [LARGE SCALE GENOMIC DNA]</scope>
    <source>
        <strain evidence="4 5">DSM 25264</strain>
    </source>
</reference>
<organism evidence="4 5">
    <name type="scientific">Allopusillimonas soli</name>
    <dbReference type="NCBI Taxonomy" id="659016"/>
    <lineage>
        <taxon>Bacteria</taxon>
        <taxon>Pseudomonadati</taxon>
        <taxon>Pseudomonadota</taxon>
        <taxon>Betaproteobacteria</taxon>
        <taxon>Burkholderiales</taxon>
        <taxon>Alcaligenaceae</taxon>
        <taxon>Allopusillimonas</taxon>
    </lineage>
</organism>
<dbReference type="PANTHER" id="PTHR43855">
    <property type="entry name" value="THIOSULFATE SULFURTRANSFERASE"/>
    <property type="match status" value="1"/>
</dbReference>
<keyword evidence="2" id="KW-0732">Signal</keyword>
<keyword evidence="4" id="KW-0808">Transferase</keyword>
<dbReference type="InterPro" id="IPR051126">
    <property type="entry name" value="Thiosulfate_sulfurtransferase"/>
</dbReference>
<evidence type="ECO:0000256" key="1">
    <source>
        <dbReference type="ARBA" id="ARBA00022737"/>
    </source>
</evidence>
<dbReference type="InterPro" id="IPR036873">
    <property type="entry name" value="Rhodanese-like_dom_sf"/>
</dbReference>
<dbReference type="Proteomes" id="UP000580517">
    <property type="component" value="Unassembled WGS sequence"/>
</dbReference>
<keyword evidence="1" id="KW-0677">Repeat</keyword>
<dbReference type="CDD" id="cd01449">
    <property type="entry name" value="TST_Repeat_2"/>
    <property type="match status" value="1"/>
</dbReference>